<protein>
    <submittedName>
        <fullName evidence="1">AlNc14C118G6599 protein</fullName>
    </submittedName>
</protein>
<accession>F0WJ67</accession>
<dbReference type="AlphaFoldDB" id="F0WJ67"/>
<gene>
    <name evidence="1" type="primary">AlNc14C118G6599</name>
    <name evidence="1" type="ORF">ALNC14_074570</name>
</gene>
<dbReference type="EMBL" id="FR824163">
    <property type="protein sequence ID" value="CCA21314.1"/>
    <property type="molecule type" value="Genomic_DNA"/>
</dbReference>
<evidence type="ECO:0000313" key="1">
    <source>
        <dbReference type="EMBL" id="CCA21314.1"/>
    </source>
</evidence>
<organism evidence="1">
    <name type="scientific">Albugo laibachii Nc14</name>
    <dbReference type="NCBI Taxonomy" id="890382"/>
    <lineage>
        <taxon>Eukaryota</taxon>
        <taxon>Sar</taxon>
        <taxon>Stramenopiles</taxon>
        <taxon>Oomycota</taxon>
        <taxon>Peronosporomycetes</taxon>
        <taxon>Albuginales</taxon>
        <taxon>Albuginaceae</taxon>
        <taxon>Albugo</taxon>
    </lineage>
</organism>
<sequence>MRTVLYVPQIRFSFLKACGFRFGILFTYSDLRSDLCSDPMRPNVNRLLKIHQLFSINEKVTAFRCNCTMKRAILLNVNSIEIKIY</sequence>
<name>F0WJ67_9STRA</name>
<dbReference type="HOGENOM" id="CLU_2517284_0_0_1"/>
<reference evidence="1" key="1">
    <citation type="journal article" date="2011" name="PLoS Biol.">
        <title>Gene gain and loss during evolution of obligate parasitism in the white rust pathogen of Arabidopsis thaliana.</title>
        <authorList>
            <person name="Kemen E."/>
            <person name="Gardiner A."/>
            <person name="Schultz-Larsen T."/>
            <person name="Kemen A.C."/>
            <person name="Balmuth A.L."/>
            <person name="Robert-Seilaniantz A."/>
            <person name="Bailey K."/>
            <person name="Holub E."/>
            <person name="Studholme D.J."/>
            <person name="Maclean D."/>
            <person name="Jones J.D."/>
        </authorList>
    </citation>
    <scope>NUCLEOTIDE SEQUENCE</scope>
</reference>
<reference evidence="1" key="2">
    <citation type="submission" date="2011-02" db="EMBL/GenBank/DDBJ databases">
        <authorList>
            <person name="MacLean D."/>
        </authorList>
    </citation>
    <scope>NUCLEOTIDE SEQUENCE</scope>
</reference>
<proteinExistence type="predicted"/>